<keyword evidence="3" id="KW-0862">Zinc</keyword>
<feature type="domain" description="RING-type" evidence="6">
    <location>
        <begin position="164"/>
        <end position="210"/>
    </location>
</feature>
<dbReference type="PANTHER" id="PTHR14155:SF627">
    <property type="entry name" value="OS06G0192800 PROTEIN"/>
    <property type="match status" value="1"/>
</dbReference>
<dbReference type="EMBL" id="CANTFL010000086">
    <property type="protein sequence ID" value="CAI5712520.1"/>
    <property type="molecule type" value="Genomic_DNA"/>
</dbReference>
<proteinExistence type="predicted"/>
<dbReference type="GO" id="GO:0008270">
    <property type="term" value="F:zinc ion binding"/>
    <property type="evidence" value="ECO:0007669"/>
    <property type="project" value="UniProtKB-KW"/>
</dbReference>
<dbReference type="InterPro" id="IPR013083">
    <property type="entry name" value="Znf_RING/FYVE/PHD"/>
</dbReference>
<dbReference type="SUPFAM" id="SSF57850">
    <property type="entry name" value="RING/U-box"/>
    <property type="match status" value="1"/>
</dbReference>
<dbReference type="AlphaFoldDB" id="A0AAV0T5P4"/>
<evidence type="ECO:0000313" key="8">
    <source>
        <dbReference type="Proteomes" id="UP001162031"/>
    </source>
</evidence>
<evidence type="ECO:0000256" key="3">
    <source>
        <dbReference type="ARBA" id="ARBA00022833"/>
    </source>
</evidence>
<reference evidence="7" key="1">
    <citation type="submission" date="2022-12" db="EMBL/GenBank/DDBJ databases">
        <authorList>
            <person name="Webb A."/>
        </authorList>
    </citation>
    <scope>NUCLEOTIDE SEQUENCE</scope>
    <source>
        <strain evidence="7">Hp1</strain>
    </source>
</reference>
<dbReference type="Gene3D" id="3.30.40.10">
    <property type="entry name" value="Zinc/RING finger domain, C3HC4 (zinc finger)"/>
    <property type="match status" value="1"/>
</dbReference>
<accession>A0AAV0T5P4</accession>
<dbReference type="PANTHER" id="PTHR14155">
    <property type="entry name" value="RING FINGER DOMAIN-CONTAINING"/>
    <property type="match status" value="1"/>
</dbReference>
<evidence type="ECO:0000256" key="2">
    <source>
        <dbReference type="ARBA" id="ARBA00022771"/>
    </source>
</evidence>
<feature type="compositionally biased region" description="Basic and acidic residues" evidence="5">
    <location>
        <begin position="7"/>
        <end position="32"/>
    </location>
</feature>
<evidence type="ECO:0000313" key="7">
    <source>
        <dbReference type="EMBL" id="CAI5712520.1"/>
    </source>
</evidence>
<feature type="compositionally biased region" description="Basic and acidic residues" evidence="5">
    <location>
        <begin position="61"/>
        <end position="78"/>
    </location>
</feature>
<organism evidence="7 8">
    <name type="scientific">Hyaloperonospora brassicae</name>
    <name type="common">Brassica downy mildew</name>
    <name type="synonym">Peronospora brassicae</name>
    <dbReference type="NCBI Taxonomy" id="162125"/>
    <lineage>
        <taxon>Eukaryota</taxon>
        <taxon>Sar</taxon>
        <taxon>Stramenopiles</taxon>
        <taxon>Oomycota</taxon>
        <taxon>Peronosporomycetes</taxon>
        <taxon>Peronosporales</taxon>
        <taxon>Peronosporaceae</taxon>
        <taxon>Hyaloperonospora</taxon>
    </lineage>
</organism>
<name>A0AAV0T5P4_HYABA</name>
<feature type="region of interest" description="Disordered" evidence="5">
    <location>
        <begin position="1"/>
        <end position="87"/>
    </location>
</feature>
<evidence type="ECO:0000256" key="4">
    <source>
        <dbReference type="PROSITE-ProRule" id="PRU00175"/>
    </source>
</evidence>
<evidence type="ECO:0000256" key="5">
    <source>
        <dbReference type="SAM" id="MobiDB-lite"/>
    </source>
</evidence>
<keyword evidence="8" id="KW-1185">Reference proteome</keyword>
<feature type="compositionally biased region" description="Acidic residues" evidence="5">
    <location>
        <begin position="33"/>
        <end position="54"/>
    </location>
</feature>
<dbReference type="InterPro" id="IPR053238">
    <property type="entry name" value="RING-H2_zinc_finger"/>
</dbReference>
<dbReference type="PROSITE" id="PS50089">
    <property type="entry name" value="ZF_RING_2"/>
    <property type="match status" value="1"/>
</dbReference>
<keyword evidence="2 4" id="KW-0863">Zinc-finger</keyword>
<gene>
    <name evidence="7" type="ORF">HBR001_LOCUS863</name>
</gene>
<dbReference type="Proteomes" id="UP001162031">
    <property type="component" value="Unassembled WGS sequence"/>
</dbReference>
<protein>
    <recommendedName>
        <fullName evidence="6">RING-type domain-containing protein</fullName>
    </recommendedName>
</protein>
<sequence>MGQHCSCLEHTHKYQRRQSDELGTADMERGGGDNDDDGDDSDDGDDAGDDEQELELLGGCDHTEKNREMPRSRSKTDSSGRSSQCGLLRRVGSTRTSGLVLDGDEDEVDSEVPHLRRECGVEWIHWDADSHAMPFSRPGELQRLLHSYQEATGVIDEGQLELECIVCLGTFSVDDPKVRTLCMCGMNRTNFHMSCLLEWLNRDANCPVCREYLYFEDS</sequence>
<keyword evidence="1" id="KW-0479">Metal-binding</keyword>
<dbReference type="InterPro" id="IPR001841">
    <property type="entry name" value="Znf_RING"/>
</dbReference>
<comment type="caution">
    <text evidence="7">The sequence shown here is derived from an EMBL/GenBank/DDBJ whole genome shotgun (WGS) entry which is preliminary data.</text>
</comment>
<evidence type="ECO:0000256" key="1">
    <source>
        <dbReference type="ARBA" id="ARBA00022723"/>
    </source>
</evidence>
<dbReference type="Pfam" id="PF13639">
    <property type="entry name" value="zf-RING_2"/>
    <property type="match status" value="1"/>
</dbReference>
<evidence type="ECO:0000259" key="6">
    <source>
        <dbReference type="PROSITE" id="PS50089"/>
    </source>
</evidence>